<evidence type="ECO:0000313" key="2">
    <source>
        <dbReference type="EMBL" id="RMS55655.1"/>
    </source>
</evidence>
<dbReference type="FunFam" id="1.10.10.60:FF:000489">
    <property type="entry name" value="Fis family transcriptional regulator"/>
    <property type="match status" value="1"/>
</dbReference>
<dbReference type="Gene3D" id="1.10.10.60">
    <property type="entry name" value="Homeodomain-like"/>
    <property type="match status" value="1"/>
</dbReference>
<sequence length="92" mass="10041">MRQLQNVIFRAAAICESSLVDIGDLEIAGTAVARQNDGEVGSLEEAVEGFEKALLEKLYVSYPSTRQLAARLQTSHTAIAHRLRKYGIGPRA</sequence>
<reference evidence="2 3" key="1">
    <citation type="submission" date="2018-08" db="EMBL/GenBank/DDBJ databases">
        <title>Recombination of ecologically and evolutionarily significant loci maintains genetic cohesion in the Pseudomonas syringae species complex.</title>
        <authorList>
            <person name="Dillon M."/>
            <person name="Thakur S."/>
            <person name="Almeida R.N.D."/>
            <person name="Weir B.S."/>
            <person name="Guttman D.S."/>
        </authorList>
    </citation>
    <scope>NUCLEOTIDE SEQUENCE [LARGE SCALE GENOMIC DNA]</scope>
    <source>
        <strain evidence="2 3">ICMP 7846</strain>
    </source>
</reference>
<feature type="domain" description="TyrR-like helix-turn-helix" evidence="1">
    <location>
        <begin position="41"/>
        <end position="88"/>
    </location>
</feature>
<dbReference type="Pfam" id="PF18024">
    <property type="entry name" value="HTH_50"/>
    <property type="match status" value="1"/>
</dbReference>
<dbReference type="Proteomes" id="UP000270834">
    <property type="component" value="Unassembled WGS sequence"/>
</dbReference>
<dbReference type="NCBIfam" id="TIGR04381">
    <property type="entry name" value="HTH_TypR"/>
    <property type="match status" value="1"/>
</dbReference>
<evidence type="ECO:0000313" key="3">
    <source>
        <dbReference type="Proteomes" id="UP000270834"/>
    </source>
</evidence>
<proteinExistence type="predicted"/>
<dbReference type="InterPro" id="IPR009057">
    <property type="entry name" value="Homeodomain-like_sf"/>
</dbReference>
<evidence type="ECO:0000259" key="1">
    <source>
        <dbReference type="Pfam" id="PF18024"/>
    </source>
</evidence>
<protein>
    <recommendedName>
        <fullName evidence="1">TyrR-like helix-turn-helix domain-containing protein</fullName>
    </recommendedName>
</protein>
<dbReference type="InterPro" id="IPR030828">
    <property type="entry name" value="HTH_TyrR"/>
</dbReference>
<dbReference type="EMBL" id="RBSQ01000558">
    <property type="protein sequence ID" value="RMS55655.1"/>
    <property type="molecule type" value="Genomic_DNA"/>
</dbReference>
<dbReference type="SUPFAM" id="SSF46689">
    <property type="entry name" value="Homeodomain-like"/>
    <property type="match status" value="1"/>
</dbReference>
<name>A0A3M5DZY4_PSEAI</name>
<dbReference type="AlphaFoldDB" id="A0A3M5DZY4"/>
<dbReference type="GO" id="GO:0003677">
    <property type="term" value="F:DNA binding"/>
    <property type="evidence" value="ECO:0007669"/>
    <property type="project" value="UniProtKB-KW"/>
</dbReference>
<organism evidence="2 3">
    <name type="scientific">Pseudomonas aeruginosa</name>
    <dbReference type="NCBI Taxonomy" id="287"/>
    <lineage>
        <taxon>Bacteria</taxon>
        <taxon>Pseudomonadati</taxon>
        <taxon>Pseudomonadota</taxon>
        <taxon>Gammaproteobacteria</taxon>
        <taxon>Pseudomonadales</taxon>
        <taxon>Pseudomonadaceae</taxon>
        <taxon>Pseudomonas</taxon>
    </lineage>
</organism>
<gene>
    <name evidence="2" type="ORF">ALP65_00136</name>
</gene>
<comment type="caution">
    <text evidence="2">The sequence shown here is derived from an EMBL/GenBank/DDBJ whole genome shotgun (WGS) entry which is preliminary data.</text>
</comment>
<accession>A0A3M5DZY4</accession>